<proteinExistence type="predicted"/>
<dbReference type="InterPro" id="IPR036890">
    <property type="entry name" value="HATPase_C_sf"/>
</dbReference>
<evidence type="ECO:0000256" key="3">
    <source>
        <dbReference type="ARBA" id="ARBA00022553"/>
    </source>
</evidence>
<feature type="compositionally biased region" description="Low complexity" evidence="9">
    <location>
        <begin position="406"/>
        <end position="429"/>
    </location>
</feature>
<feature type="region of interest" description="Disordered" evidence="9">
    <location>
        <begin position="368"/>
        <end position="447"/>
    </location>
</feature>
<feature type="transmembrane region" description="Helical" evidence="10">
    <location>
        <begin position="6"/>
        <end position="28"/>
    </location>
</feature>
<dbReference type="EMBL" id="BAAAQD010000028">
    <property type="protein sequence ID" value="GAA1559297.1"/>
    <property type="molecule type" value="Genomic_DNA"/>
</dbReference>
<dbReference type="InterPro" id="IPR001919">
    <property type="entry name" value="CBD2"/>
</dbReference>
<dbReference type="Pfam" id="PF07730">
    <property type="entry name" value="HisKA_3"/>
    <property type="match status" value="1"/>
</dbReference>
<dbReference type="RefSeq" id="WP_344511438.1">
    <property type="nucleotide sequence ID" value="NZ_BAAAQD010000028.1"/>
</dbReference>
<evidence type="ECO:0000256" key="8">
    <source>
        <dbReference type="ARBA" id="ARBA00023012"/>
    </source>
</evidence>
<sequence length="553" mass="54926">MRDSVRLRAAVALLTATGAVVLGVAGALPGGLATLPLAVAAAVGGTLLGLAAAAIWLPAAVLLLWLLPGSGSGDGTGAAAAAPEPHPVVAVAAVVAAGLLPVLAMRVRRAWAARGERMRIEARAAAAAAERARLAREMHDSLSKTLDAIALGAAALPGTLAEPDRASRLAATLRDGSLDAARDARVLIDELRSNPADAPLSDVVAAIGREWSVTSGVGVILHNADVDAAPEVGIELCWILREALRNVAAHAGAELVAVTLTRAGGEVTLEVRDDGAGFAVPDDLSLLQRAGSHGLVGMQERARLCGGTLTVWSRPGGGSRVTAVVPAEPATPASPPSRRLRLLVGAAAVALPVALILPFTGVPPFGEAADPPGERVAGASAGALPAGDGPSVPGGQTPTGPGGVPSGSPAGASPGAAPAVTKSPKASPGGASGQPSPPVAGPPTGTDAANACTVRYSKRNEWNPGFVADVVLTNTGTRTIDGWSLRFQFSSGQQLISYWGAIATQTGPAVVVEDGGVKPTVPAGGTVTFGLQGTWQGANPAPTVFTLNGVRCG</sequence>
<evidence type="ECO:0000313" key="13">
    <source>
        <dbReference type="Proteomes" id="UP001501470"/>
    </source>
</evidence>
<gene>
    <name evidence="12" type="ORF">GCM10009827_095370</name>
</gene>
<evidence type="ECO:0000256" key="4">
    <source>
        <dbReference type="ARBA" id="ARBA00022679"/>
    </source>
</evidence>
<feature type="domain" description="CBM2" evidence="11">
    <location>
        <begin position="445"/>
        <end position="553"/>
    </location>
</feature>
<evidence type="ECO:0000256" key="10">
    <source>
        <dbReference type="SAM" id="Phobius"/>
    </source>
</evidence>
<dbReference type="CDD" id="cd16917">
    <property type="entry name" value="HATPase_UhpB-NarQ-NarX-like"/>
    <property type="match status" value="1"/>
</dbReference>
<evidence type="ECO:0000256" key="6">
    <source>
        <dbReference type="ARBA" id="ARBA00022777"/>
    </source>
</evidence>
<dbReference type="Gene3D" id="3.30.565.10">
    <property type="entry name" value="Histidine kinase-like ATPase, C-terminal domain"/>
    <property type="match status" value="1"/>
</dbReference>
<dbReference type="Gene3D" id="1.20.5.1930">
    <property type="match status" value="1"/>
</dbReference>
<evidence type="ECO:0000256" key="2">
    <source>
        <dbReference type="ARBA" id="ARBA00012438"/>
    </source>
</evidence>
<accession>A0ABN2CKP3</accession>
<evidence type="ECO:0000256" key="7">
    <source>
        <dbReference type="ARBA" id="ARBA00022840"/>
    </source>
</evidence>
<keyword evidence="7" id="KW-0067">ATP-binding</keyword>
<keyword evidence="3" id="KW-0597">Phosphoprotein</keyword>
<dbReference type="Gene3D" id="2.60.40.290">
    <property type="match status" value="1"/>
</dbReference>
<dbReference type="Pfam" id="PF02518">
    <property type="entry name" value="HATPase_c"/>
    <property type="match status" value="1"/>
</dbReference>
<feature type="compositionally biased region" description="Low complexity" evidence="9">
    <location>
        <begin position="389"/>
        <end position="399"/>
    </location>
</feature>
<evidence type="ECO:0000256" key="9">
    <source>
        <dbReference type="SAM" id="MobiDB-lite"/>
    </source>
</evidence>
<dbReference type="InterPro" id="IPR012291">
    <property type="entry name" value="CBM2_carb-bd_dom_sf"/>
</dbReference>
<comment type="caution">
    <text evidence="12">The sequence shown here is derived from an EMBL/GenBank/DDBJ whole genome shotgun (WGS) entry which is preliminary data.</text>
</comment>
<dbReference type="Proteomes" id="UP001501470">
    <property type="component" value="Unassembled WGS sequence"/>
</dbReference>
<name>A0ABN2CKP3_9ACTN</name>
<evidence type="ECO:0000259" key="11">
    <source>
        <dbReference type="PROSITE" id="PS51173"/>
    </source>
</evidence>
<dbReference type="SMART" id="SM00637">
    <property type="entry name" value="CBD_II"/>
    <property type="match status" value="1"/>
</dbReference>
<feature type="transmembrane region" description="Helical" evidence="10">
    <location>
        <begin position="87"/>
        <end position="107"/>
    </location>
</feature>
<keyword evidence="6" id="KW-0418">Kinase</keyword>
<keyword evidence="8" id="KW-0902">Two-component regulatory system</keyword>
<organism evidence="12 13">
    <name type="scientific">Dactylosporangium maewongense</name>
    <dbReference type="NCBI Taxonomy" id="634393"/>
    <lineage>
        <taxon>Bacteria</taxon>
        <taxon>Bacillati</taxon>
        <taxon>Actinomycetota</taxon>
        <taxon>Actinomycetes</taxon>
        <taxon>Micromonosporales</taxon>
        <taxon>Micromonosporaceae</taxon>
        <taxon>Dactylosporangium</taxon>
    </lineage>
</organism>
<keyword evidence="5" id="KW-0547">Nucleotide-binding</keyword>
<evidence type="ECO:0000313" key="12">
    <source>
        <dbReference type="EMBL" id="GAA1559297.1"/>
    </source>
</evidence>
<feature type="transmembrane region" description="Helical" evidence="10">
    <location>
        <begin position="35"/>
        <end position="67"/>
    </location>
</feature>
<dbReference type="SUPFAM" id="SSF49384">
    <property type="entry name" value="Carbohydrate-binding domain"/>
    <property type="match status" value="1"/>
</dbReference>
<dbReference type="EC" id="2.7.13.3" evidence="2"/>
<dbReference type="InterPro" id="IPR050482">
    <property type="entry name" value="Sensor_HK_TwoCompSys"/>
</dbReference>
<keyword evidence="10" id="KW-1133">Transmembrane helix</keyword>
<keyword evidence="4" id="KW-0808">Transferase</keyword>
<dbReference type="Pfam" id="PF00553">
    <property type="entry name" value="CBM_2"/>
    <property type="match status" value="1"/>
</dbReference>
<dbReference type="SUPFAM" id="SSF55874">
    <property type="entry name" value="ATPase domain of HSP90 chaperone/DNA topoisomerase II/histidine kinase"/>
    <property type="match status" value="1"/>
</dbReference>
<feature type="transmembrane region" description="Helical" evidence="10">
    <location>
        <begin position="342"/>
        <end position="362"/>
    </location>
</feature>
<dbReference type="InterPro" id="IPR003594">
    <property type="entry name" value="HATPase_dom"/>
</dbReference>
<dbReference type="InterPro" id="IPR011712">
    <property type="entry name" value="Sig_transdc_His_kin_sub3_dim/P"/>
</dbReference>
<keyword evidence="10" id="KW-0812">Transmembrane</keyword>
<keyword evidence="13" id="KW-1185">Reference proteome</keyword>
<protein>
    <recommendedName>
        <fullName evidence="2">histidine kinase</fullName>
        <ecNumber evidence="2">2.7.13.3</ecNumber>
    </recommendedName>
</protein>
<evidence type="ECO:0000256" key="1">
    <source>
        <dbReference type="ARBA" id="ARBA00000085"/>
    </source>
</evidence>
<dbReference type="PROSITE" id="PS51173">
    <property type="entry name" value="CBM2"/>
    <property type="match status" value="1"/>
</dbReference>
<comment type="catalytic activity">
    <reaction evidence="1">
        <text>ATP + protein L-histidine = ADP + protein N-phospho-L-histidine.</text>
        <dbReference type="EC" id="2.7.13.3"/>
    </reaction>
</comment>
<dbReference type="PANTHER" id="PTHR24421">
    <property type="entry name" value="NITRATE/NITRITE SENSOR PROTEIN NARX-RELATED"/>
    <property type="match status" value="1"/>
</dbReference>
<evidence type="ECO:0000256" key="5">
    <source>
        <dbReference type="ARBA" id="ARBA00022741"/>
    </source>
</evidence>
<dbReference type="PANTHER" id="PTHR24421:SF10">
    <property type="entry name" value="NITRATE_NITRITE SENSOR PROTEIN NARQ"/>
    <property type="match status" value="1"/>
</dbReference>
<reference evidence="12 13" key="1">
    <citation type="journal article" date="2019" name="Int. J. Syst. Evol. Microbiol.">
        <title>The Global Catalogue of Microorganisms (GCM) 10K type strain sequencing project: providing services to taxonomists for standard genome sequencing and annotation.</title>
        <authorList>
            <consortium name="The Broad Institute Genomics Platform"/>
            <consortium name="The Broad Institute Genome Sequencing Center for Infectious Disease"/>
            <person name="Wu L."/>
            <person name="Ma J."/>
        </authorList>
    </citation>
    <scope>NUCLEOTIDE SEQUENCE [LARGE SCALE GENOMIC DNA]</scope>
    <source>
        <strain evidence="12 13">JCM 15933</strain>
    </source>
</reference>
<dbReference type="InterPro" id="IPR008965">
    <property type="entry name" value="CBM2/CBM3_carb-bd_dom_sf"/>
</dbReference>
<keyword evidence="10" id="KW-0472">Membrane</keyword>